<sequence>MNHSSIKITPLSKTDYELWLILWQNYLTFYETSLPSGTTETTWRNLLDKGKLENDMPTKKAKHQILGFFYFDTTLQ</sequence>
<dbReference type="AlphaFoldDB" id="A0A1G6UZX5"/>
<dbReference type="Proteomes" id="UP001156645">
    <property type="component" value="Unassembled WGS sequence"/>
</dbReference>
<dbReference type="Proteomes" id="UP000198501">
    <property type="component" value="Unassembled WGS sequence"/>
</dbReference>
<protein>
    <submittedName>
        <fullName evidence="2">Uncharacterized protein</fullName>
    </submittedName>
</protein>
<dbReference type="Gene3D" id="3.40.630.30">
    <property type="match status" value="1"/>
</dbReference>
<name>A0A1G6UZX5_9GAMM</name>
<evidence type="ECO:0000313" key="3">
    <source>
        <dbReference type="Proteomes" id="UP000198501"/>
    </source>
</evidence>
<organism evidence="2 3">
    <name type="scientific">Psychrobacter pacificensis</name>
    <dbReference type="NCBI Taxonomy" id="112002"/>
    <lineage>
        <taxon>Bacteria</taxon>
        <taxon>Pseudomonadati</taxon>
        <taxon>Pseudomonadota</taxon>
        <taxon>Gammaproteobacteria</taxon>
        <taxon>Moraxellales</taxon>
        <taxon>Moraxellaceae</taxon>
        <taxon>Psychrobacter</taxon>
    </lineage>
</organism>
<dbReference type="RefSeq" id="WP_201587716.1">
    <property type="nucleotide sequence ID" value="NZ_BSOK01000009.1"/>
</dbReference>
<reference evidence="1" key="4">
    <citation type="submission" date="2023-01" db="EMBL/GenBank/DDBJ databases">
        <title>Draft genome sequence of Psychrobacter pacificensis strain NBRC 103191.</title>
        <authorList>
            <person name="Sun Q."/>
            <person name="Mori K."/>
        </authorList>
    </citation>
    <scope>NUCLEOTIDE SEQUENCE</scope>
    <source>
        <strain evidence="1">NBRC 103191</strain>
    </source>
</reference>
<evidence type="ECO:0000313" key="2">
    <source>
        <dbReference type="EMBL" id="SDD46950.1"/>
    </source>
</evidence>
<accession>A0A1G6UZX5</accession>
<reference evidence="1" key="1">
    <citation type="journal article" date="2014" name="Int. J. Syst. Evol. Microbiol.">
        <title>Complete genome of a new Firmicutes species belonging to the dominant human colonic microbiota ('Ruminococcus bicirculans') reveals two chromosomes and a selective capacity to utilize plant glucans.</title>
        <authorList>
            <consortium name="NISC Comparative Sequencing Program"/>
            <person name="Wegmann U."/>
            <person name="Louis P."/>
            <person name="Goesmann A."/>
            <person name="Henrissat B."/>
            <person name="Duncan S.H."/>
            <person name="Flint H.J."/>
        </authorList>
    </citation>
    <scope>NUCLEOTIDE SEQUENCE</scope>
    <source>
        <strain evidence="1">NBRC 103191</strain>
    </source>
</reference>
<dbReference type="EMBL" id="FNAL01000002">
    <property type="protein sequence ID" value="SDD46950.1"/>
    <property type="molecule type" value="Genomic_DNA"/>
</dbReference>
<dbReference type="EMBL" id="BSOK01000009">
    <property type="protein sequence ID" value="GLR28290.1"/>
    <property type="molecule type" value="Genomic_DNA"/>
</dbReference>
<evidence type="ECO:0000313" key="1">
    <source>
        <dbReference type="EMBL" id="GLR28290.1"/>
    </source>
</evidence>
<reference evidence="2 3" key="2">
    <citation type="submission" date="2016-10" db="EMBL/GenBank/DDBJ databases">
        <authorList>
            <person name="de Groot N.N."/>
        </authorList>
    </citation>
    <scope>NUCLEOTIDE SEQUENCE [LARGE SCALE GENOMIC DNA]</scope>
    <source>
        <strain evidence="2 3">DSM 23406</strain>
    </source>
</reference>
<gene>
    <name evidence="1" type="ORF">GCM10007915_05280</name>
    <name evidence="2" type="ORF">SAMN05660405_00392</name>
</gene>
<keyword evidence="4" id="KW-1185">Reference proteome</keyword>
<proteinExistence type="predicted"/>
<evidence type="ECO:0000313" key="4">
    <source>
        <dbReference type="Proteomes" id="UP001156645"/>
    </source>
</evidence>
<reference evidence="4" key="3">
    <citation type="journal article" date="2019" name="Int. J. Syst. Evol. Microbiol.">
        <title>The Global Catalogue of Microorganisms (GCM) 10K type strain sequencing project: providing services to taxonomists for standard genome sequencing and annotation.</title>
        <authorList>
            <consortium name="The Broad Institute Genomics Platform"/>
            <consortium name="The Broad Institute Genome Sequencing Center for Infectious Disease"/>
            <person name="Wu L."/>
            <person name="Ma J."/>
        </authorList>
    </citation>
    <scope>NUCLEOTIDE SEQUENCE [LARGE SCALE GENOMIC DNA]</scope>
    <source>
        <strain evidence="4">NBRC 103191</strain>
    </source>
</reference>